<sequence>MPGTVRSNSLPTEDQAVCDQDVYSLFGDSVDATPVVPQQPISNSNNRLPRITVILRPESRQLPLDRQTRRSAVSFDERRRRTLLSTESETPFGGGICRQLAAMYTDVGMTTVERVRWLCGWMVLIYAITCCAWFAWSAYTVPLVGILTGTVGLLACQRPHEQDYMTYVLAFLALNYAQLALLVWTVFIALPAEITGTCSSNCAARQAKAVFIVLLVVATGIFHWRVATITRKYVCEFRMIQQLTMRSSQRYLYASYSRAAVSATMATEIQSRSLTSEVSVGVAGDLEHPVAVYAVPYRADYIQSARM</sequence>
<keyword evidence="1" id="KW-0812">Transmembrane</keyword>
<keyword evidence="3" id="KW-1185">Reference proteome</keyword>
<dbReference type="AlphaFoldDB" id="A0AAD9G4P8"/>
<comment type="caution">
    <text evidence="2">The sequence shown here is derived from an EMBL/GenBank/DDBJ whole genome shotgun (WGS) entry which is preliminary data.</text>
</comment>
<protein>
    <recommendedName>
        <fullName evidence="4">Transmembrane protein</fullName>
    </recommendedName>
</protein>
<evidence type="ECO:0000313" key="3">
    <source>
        <dbReference type="Proteomes" id="UP001259832"/>
    </source>
</evidence>
<reference evidence="2" key="1">
    <citation type="submission" date="2023-08" db="EMBL/GenBank/DDBJ databases">
        <title>Reference Genome Resource for the Citrus Pathogen Phytophthora citrophthora.</title>
        <authorList>
            <person name="Moller H."/>
            <person name="Coetzee B."/>
            <person name="Rose L.J."/>
            <person name="Van Niekerk J.M."/>
        </authorList>
    </citation>
    <scope>NUCLEOTIDE SEQUENCE</scope>
    <source>
        <strain evidence="2">STE-U-9442</strain>
    </source>
</reference>
<evidence type="ECO:0000313" key="2">
    <source>
        <dbReference type="EMBL" id="KAK1931422.1"/>
    </source>
</evidence>
<evidence type="ECO:0008006" key="4">
    <source>
        <dbReference type="Google" id="ProtNLM"/>
    </source>
</evidence>
<keyword evidence="1" id="KW-0472">Membrane</keyword>
<feature type="transmembrane region" description="Helical" evidence="1">
    <location>
        <begin position="117"/>
        <end position="135"/>
    </location>
</feature>
<name>A0AAD9G4P8_9STRA</name>
<proteinExistence type="predicted"/>
<dbReference type="EMBL" id="JASMQC010000034">
    <property type="protein sequence ID" value="KAK1931422.1"/>
    <property type="molecule type" value="Genomic_DNA"/>
</dbReference>
<accession>A0AAD9G4P8</accession>
<evidence type="ECO:0000256" key="1">
    <source>
        <dbReference type="SAM" id="Phobius"/>
    </source>
</evidence>
<dbReference type="Proteomes" id="UP001259832">
    <property type="component" value="Unassembled WGS sequence"/>
</dbReference>
<gene>
    <name evidence="2" type="ORF">P3T76_013178</name>
</gene>
<feature type="transmembrane region" description="Helical" evidence="1">
    <location>
        <begin position="168"/>
        <end position="190"/>
    </location>
</feature>
<organism evidence="2 3">
    <name type="scientific">Phytophthora citrophthora</name>
    <dbReference type="NCBI Taxonomy" id="4793"/>
    <lineage>
        <taxon>Eukaryota</taxon>
        <taxon>Sar</taxon>
        <taxon>Stramenopiles</taxon>
        <taxon>Oomycota</taxon>
        <taxon>Peronosporomycetes</taxon>
        <taxon>Peronosporales</taxon>
        <taxon>Peronosporaceae</taxon>
        <taxon>Phytophthora</taxon>
    </lineage>
</organism>
<keyword evidence="1" id="KW-1133">Transmembrane helix</keyword>
<feature type="transmembrane region" description="Helical" evidence="1">
    <location>
        <begin position="210"/>
        <end position="229"/>
    </location>
</feature>